<dbReference type="OrthoDB" id="2019384at2759"/>
<dbReference type="Gene3D" id="4.10.400.10">
    <property type="entry name" value="Low-density Lipoprotein Receptor"/>
    <property type="match status" value="1"/>
</dbReference>
<dbReference type="PROSITE" id="PS01209">
    <property type="entry name" value="LDLRA_1"/>
    <property type="match status" value="1"/>
</dbReference>
<dbReference type="Proteomes" id="UP000271098">
    <property type="component" value="Unassembled WGS sequence"/>
</dbReference>
<dbReference type="SUPFAM" id="SSF57424">
    <property type="entry name" value="LDL receptor-like module"/>
    <property type="match status" value="1"/>
</dbReference>
<name>A0A183DVR6_9BILA</name>
<dbReference type="WBParaSite" id="GPUH_0001282101-mRNA-1">
    <property type="protein sequence ID" value="GPUH_0001282101-mRNA-1"/>
    <property type="gene ID" value="GPUH_0001282101"/>
</dbReference>
<feature type="disulfide bond" evidence="2">
    <location>
        <begin position="18"/>
        <end position="36"/>
    </location>
</feature>
<dbReference type="AlphaFoldDB" id="A0A183DVR6"/>
<accession>A0A183DVR6</accession>
<evidence type="ECO:0000313" key="3">
    <source>
        <dbReference type="EMBL" id="VDN21065.1"/>
    </source>
</evidence>
<organism evidence="5">
    <name type="scientific">Gongylonema pulchrum</name>
    <dbReference type="NCBI Taxonomy" id="637853"/>
    <lineage>
        <taxon>Eukaryota</taxon>
        <taxon>Metazoa</taxon>
        <taxon>Ecdysozoa</taxon>
        <taxon>Nematoda</taxon>
        <taxon>Chromadorea</taxon>
        <taxon>Rhabditida</taxon>
        <taxon>Spirurina</taxon>
        <taxon>Spiruromorpha</taxon>
        <taxon>Spiruroidea</taxon>
        <taxon>Gongylonematidae</taxon>
        <taxon>Gongylonema</taxon>
    </lineage>
</organism>
<evidence type="ECO:0000256" key="1">
    <source>
        <dbReference type="ARBA" id="ARBA00023157"/>
    </source>
</evidence>
<dbReference type="CDD" id="cd00112">
    <property type="entry name" value="LDLa"/>
    <property type="match status" value="1"/>
</dbReference>
<keyword evidence="4" id="KW-1185">Reference proteome</keyword>
<dbReference type="EMBL" id="UYRT01079620">
    <property type="protein sequence ID" value="VDN21065.1"/>
    <property type="molecule type" value="Genomic_DNA"/>
</dbReference>
<dbReference type="InterPro" id="IPR002172">
    <property type="entry name" value="LDrepeatLR_classA_rpt"/>
</dbReference>
<evidence type="ECO:0000256" key="2">
    <source>
        <dbReference type="PROSITE-ProRule" id="PRU00124"/>
    </source>
</evidence>
<dbReference type="InterPro" id="IPR036055">
    <property type="entry name" value="LDL_receptor-like_sf"/>
</dbReference>
<comment type="caution">
    <text evidence="2">Lacks conserved residue(s) required for the propagation of feature annotation.</text>
</comment>
<keyword evidence="1 2" id="KW-1015">Disulfide bond</keyword>
<dbReference type="InterPro" id="IPR023415">
    <property type="entry name" value="LDLR_class-A_CS"/>
</dbReference>
<proteinExistence type="predicted"/>
<reference evidence="5" key="1">
    <citation type="submission" date="2016-06" db="UniProtKB">
        <authorList>
            <consortium name="WormBaseParasite"/>
        </authorList>
    </citation>
    <scope>IDENTIFICATION</scope>
</reference>
<dbReference type="Pfam" id="PF00057">
    <property type="entry name" value="Ldl_recept_a"/>
    <property type="match status" value="1"/>
</dbReference>
<reference evidence="3 4" key="2">
    <citation type="submission" date="2018-11" db="EMBL/GenBank/DDBJ databases">
        <authorList>
            <consortium name="Pathogen Informatics"/>
        </authorList>
    </citation>
    <scope>NUCLEOTIDE SEQUENCE [LARGE SCALE GENOMIC DNA]</scope>
</reference>
<evidence type="ECO:0000313" key="4">
    <source>
        <dbReference type="Proteomes" id="UP000271098"/>
    </source>
</evidence>
<evidence type="ECO:0000313" key="5">
    <source>
        <dbReference type="WBParaSite" id="GPUH_0001282101-mRNA-1"/>
    </source>
</evidence>
<protein>
    <submittedName>
        <fullName evidence="5">Low-density lipoprotein receptor domain class A</fullName>
    </submittedName>
</protein>
<dbReference type="PROSITE" id="PS50068">
    <property type="entry name" value="LDLRA_2"/>
    <property type="match status" value="1"/>
</dbReference>
<gene>
    <name evidence="3" type="ORF">GPUH_LOCUS12805</name>
</gene>
<dbReference type="SMART" id="SM00192">
    <property type="entry name" value="LDLa"/>
    <property type="match status" value="1"/>
</dbReference>
<sequence>MIKPSADFKCPNPEQFKCSSNQCIEKVWVCDGEADCTGADDEDPQLCKGAIYVSSYSLLSNF</sequence>